<comment type="caution">
    <text evidence="1">The sequence shown here is derived from an EMBL/GenBank/DDBJ whole genome shotgun (WGS) entry which is preliminary data.</text>
</comment>
<evidence type="ECO:0000313" key="1">
    <source>
        <dbReference type="EMBL" id="KKY19515.1"/>
    </source>
</evidence>
<dbReference type="InterPro" id="IPR020835">
    <property type="entry name" value="Catalase_sf"/>
</dbReference>
<dbReference type="AlphaFoldDB" id="A0A0G2GRT3"/>
<name>A0A0G2GRT3_PHACM</name>
<accession>A0A0G2GRT3</accession>
<dbReference type="EMBL" id="LCWF01000107">
    <property type="protein sequence ID" value="KKY19515.1"/>
    <property type="molecule type" value="Genomic_DNA"/>
</dbReference>
<dbReference type="SUPFAM" id="SSF56634">
    <property type="entry name" value="Heme-dependent catalase-like"/>
    <property type="match status" value="1"/>
</dbReference>
<keyword evidence="2" id="KW-1185">Reference proteome</keyword>
<organism evidence="1 2">
    <name type="scientific">Phaeomoniella chlamydospora</name>
    <name type="common">Phaeoacremonium chlamydosporum</name>
    <dbReference type="NCBI Taxonomy" id="158046"/>
    <lineage>
        <taxon>Eukaryota</taxon>
        <taxon>Fungi</taxon>
        <taxon>Dikarya</taxon>
        <taxon>Ascomycota</taxon>
        <taxon>Pezizomycotina</taxon>
        <taxon>Eurotiomycetes</taxon>
        <taxon>Chaetothyriomycetidae</taxon>
        <taxon>Phaeomoniellales</taxon>
        <taxon>Phaeomoniellaceae</taxon>
        <taxon>Phaeomoniella</taxon>
    </lineage>
</organism>
<evidence type="ECO:0000313" key="2">
    <source>
        <dbReference type="Proteomes" id="UP000053317"/>
    </source>
</evidence>
<dbReference type="PANTHER" id="PTHR36195:SF4">
    <property type="entry name" value="DOMAIN PROTEIN, PUTATIVE (AFU_ORTHOLOGUE AFUA_5G01990)-RELATED"/>
    <property type="match status" value="1"/>
</dbReference>
<dbReference type="OrthoDB" id="3358373at2759"/>
<proteinExistence type="predicted"/>
<sequence length="200" mass="22971">MLSILPDLPPHLAQGICGPENASREHLVAIRFANEPSFLQDDRIPGPRGCAMKVFDVDGKYLDAVGDETRTQDFTFNNAPVLELRNVSTTVEIFRIRAKHFREPEKIGPEVQRRKDASLQMAPAQLPNQHFLSYTMYSQSAYRWGDHVCKYTLFPATEMQQELEKEAKIADDADPGQHSIWLREYFQDHDAIYDFKVQIC</sequence>
<dbReference type="GO" id="GO:0020037">
    <property type="term" value="F:heme binding"/>
    <property type="evidence" value="ECO:0007669"/>
    <property type="project" value="InterPro"/>
</dbReference>
<dbReference type="Gene3D" id="2.40.180.10">
    <property type="entry name" value="Catalase core domain"/>
    <property type="match status" value="1"/>
</dbReference>
<reference evidence="1 2" key="1">
    <citation type="submission" date="2015-05" db="EMBL/GenBank/DDBJ databases">
        <title>Distinctive expansion of gene families associated with plant cell wall degradation and secondary metabolism in the genomes of grapevine trunk pathogens.</title>
        <authorList>
            <person name="Lawrence D.P."/>
            <person name="Travadon R."/>
            <person name="Rolshausen P.E."/>
            <person name="Baumgartner K."/>
        </authorList>
    </citation>
    <scope>NUCLEOTIDE SEQUENCE [LARGE SCALE GENOMIC DNA]</scope>
    <source>
        <strain evidence="1">UCRPC4</strain>
    </source>
</reference>
<reference evidence="1 2" key="2">
    <citation type="submission" date="2015-05" db="EMBL/GenBank/DDBJ databases">
        <authorList>
            <person name="Morales-Cruz A."/>
            <person name="Amrine K.C."/>
            <person name="Cantu D."/>
        </authorList>
    </citation>
    <scope>NUCLEOTIDE SEQUENCE [LARGE SCALE GENOMIC DNA]</scope>
    <source>
        <strain evidence="1">UCRPC4</strain>
    </source>
</reference>
<dbReference type="PANTHER" id="PTHR36195">
    <property type="entry name" value="DOMAIN PROTEIN, PUTATIVE (AFU_ORTHOLOGUE AFUA_5G01990)-RELATED-RELATED"/>
    <property type="match status" value="1"/>
</dbReference>
<dbReference type="Proteomes" id="UP000053317">
    <property type="component" value="Unassembled WGS sequence"/>
</dbReference>
<protein>
    <submittedName>
        <fullName evidence="1">Uncharacterized protein</fullName>
    </submittedName>
</protein>
<gene>
    <name evidence="1" type="ORF">UCRPC4_g04498</name>
</gene>